<reference evidence="2" key="1">
    <citation type="submission" date="2023-02" db="EMBL/GenBank/DDBJ databases">
        <title>Identification and recombinant expression of a fungal hydrolase from Papiliotrema laurentii that hydrolyzes apple cutin and clears colloidal polyester polyurethane.</title>
        <authorList>
            <consortium name="DOE Joint Genome Institute"/>
            <person name="Roman V.A."/>
            <person name="Bojanowski C."/>
            <person name="Crable B.R."/>
            <person name="Wagner D.N."/>
            <person name="Hung C.S."/>
            <person name="Nadeau L.J."/>
            <person name="Schratz L."/>
            <person name="Haridas S."/>
            <person name="Pangilinan J."/>
            <person name="Lipzen A."/>
            <person name="Na H."/>
            <person name="Yan M."/>
            <person name="Ng V."/>
            <person name="Grigoriev I.V."/>
            <person name="Spatafora J.W."/>
            <person name="Barlow D."/>
            <person name="Biffinger J."/>
            <person name="Kelley-Loughnane N."/>
            <person name="Varaljay V.A."/>
            <person name="Crookes-Goodson W.J."/>
        </authorList>
    </citation>
    <scope>NUCLEOTIDE SEQUENCE</scope>
    <source>
        <strain evidence="2">5307AH</strain>
    </source>
</reference>
<evidence type="ECO:0000256" key="1">
    <source>
        <dbReference type="SAM" id="MobiDB-lite"/>
    </source>
</evidence>
<dbReference type="EMBL" id="JAODAN010000012">
    <property type="protein sequence ID" value="KAK1920800.1"/>
    <property type="molecule type" value="Genomic_DNA"/>
</dbReference>
<feature type="region of interest" description="Disordered" evidence="1">
    <location>
        <begin position="1"/>
        <end position="130"/>
    </location>
</feature>
<gene>
    <name evidence="2" type="ORF">DB88DRAFT_107878</name>
</gene>
<sequence>MFYNPAEYRRGRTDTVKDISRSNSREARSTRGATGSRGRSIEDTPSSSTIPIPATPLMTPSRPPIHSSASSIRSTQGRSLRTYQDDPMNSPPRPESALRRSSFTDSHNDETPQDLDDLSHDDLPSDFFSSDRPIRQSPFISACSSPAIAVADHDVPDLAFDMDLDNLQDPFAPPPRHLPRVSSATTPLSPLLLATPARAPGSTSMQRQGSAAGISTPSPKDTSGKLFAPDTVTREDLRQFEQRQTELLRSLMVSKRAREGLAPPPYRPTRPDWVPEWV</sequence>
<feature type="compositionally biased region" description="Polar residues" evidence="1">
    <location>
        <begin position="201"/>
        <end position="221"/>
    </location>
</feature>
<evidence type="ECO:0000313" key="3">
    <source>
        <dbReference type="Proteomes" id="UP001182556"/>
    </source>
</evidence>
<feature type="compositionally biased region" description="Polar residues" evidence="1">
    <location>
        <begin position="67"/>
        <end position="82"/>
    </location>
</feature>
<feature type="region of interest" description="Disordered" evidence="1">
    <location>
        <begin position="255"/>
        <end position="278"/>
    </location>
</feature>
<dbReference type="Proteomes" id="UP001182556">
    <property type="component" value="Unassembled WGS sequence"/>
</dbReference>
<feature type="compositionally biased region" description="Low complexity" evidence="1">
    <location>
        <begin position="30"/>
        <end position="56"/>
    </location>
</feature>
<proteinExistence type="predicted"/>
<dbReference type="AlphaFoldDB" id="A0AAD9FIP1"/>
<name>A0AAD9FIP1_PAPLA</name>
<evidence type="ECO:0000313" key="2">
    <source>
        <dbReference type="EMBL" id="KAK1920800.1"/>
    </source>
</evidence>
<keyword evidence="3" id="KW-1185">Reference proteome</keyword>
<protein>
    <submittedName>
        <fullName evidence="2">Uncharacterized protein</fullName>
    </submittedName>
</protein>
<feature type="region of interest" description="Disordered" evidence="1">
    <location>
        <begin position="194"/>
        <end position="237"/>
    </location>
</feature>
<organism evidence="2 3">
    <name type="scientific">Papiliotrema laurentii</name>
    <name type="common">Cryptococcus laurentii</name>
    <dbReference type="NCBI Taxonomy" id="5418"/>
    <lineage>
        <taxon>Eukaryota</taxon>
        <taxon>Fungi</taxon>
        <taxon>Dikarya</taxon>
        <taxon>Basidiomycota</taxon>
        <taxon>Agaricomycotina</taxon>
        <taxon>Tremellomycetes</taxon>
        <taxon>Tremellales</taxon>
        <taxon>Rhynchogastremaceae</taxon>
        <taxon>Papiliotrema</taxon>
    </lineage>
</organism>
<accession>A0AAD9FIP1</accession>
<comment type="caution">
    <text evidence="2">The sequence shown here is derived from an EMBL/GenBank/DDBJ whole genome shotgun (WGS) entry which is preliminary data.</text>
</comment>
<feature type="compositionally biased region" description="Basic and acidic residues" evidence="1">
    <location>
        <begin position="7"/>
        <end position="29"/>
    </location>
</feature>